<keyword evidence="4" id="KW-1185">Reference proteome</keyword>
<feature type="transmembrane region" description="Helical" evidence="2">
    <location>
        <begin position="68"/>
        <end position="88"/>
    </location>
</feature>
<feature type="compositionally biased region" description="Polar residues" evidence="1">
    <location>
        <begin position="1"/>
        <end position="13"/>
    </location>
</feature>
<feature type="region of interest" description="Disordered" evidence="1">
    <location>
        <begin position="184"/>
        <end position="241"/>
    </location>
</feature>
<feature type="compositionally biased region" description="Low complexity" evidence="1">
    <location>
        <begin position="17"/>
        <end position="28"/>
    </location>
</feature>
<keyword evidence="2" id="KW-1133">Transmembrane helix</keyword>
<accession>A0A5C3QVU3</accession>
<proteinExistence type="predicted"/>
<dbReference type="EMBL" id="ML178818">
    <property type="protein sequence ID" value="TFL04489.1"/>
    <property type="molecule type" value="Genomic_DNA"/>
</dbReference>
<evidence type="ECO:0000313" key="4">
    <source>
        <dbReference type="Proteomes" id="UP000305067"/>
    </source>
</evidence>
<feature type="region of interest" description="Disordered" evidence="1">
    <location>
        <begin position="1"/>
        <end position="28"/>
    </location>
</feature>
<dbReference type="AlphaFoldDB" id="A0A5C3QVU3"/>
<dbReference type="OrthoDB" id="2972750at2759"/>
<feature type="compositionally biased region" description="Low complexity" evidence="1">
    <location>
        <begin position="194"/>
        <end position="209"/>
    </location>
</feature>
<keyword evidence="2" id="KW-0812">Transmembrane</keyword>
<dbReference type="Proteomes" id="UP000305067">
    <property type="component" value="Unassembled WGS sequence"/>
</dbReference>
<sequence>MTSVFDSTTSRSGSVLPHTTTSATHTASPFFQTATETSSYEPQETLGGGYTTGSRENGLFGANGSPPLILAFLAIGLFGIAMVVVFGFRRIHTGRWDSIRTLGAAGMGTPLLGEKPKLWDLWTKGPTMPQSGPQPWEHVTPFSVMMEPDDEQMLLDGKTKGSSTATPSIPFTARARRRLHRLLQRRAPVPPEPTALLPLPTTNPGAPAASAQTDDAHLPTSADSQQTGDSETTTANPPPSLEKARALQVAVAILMPTQNLGAHGAPPRGVDSTDEDEVLEYSIGTMTIPWRRDADES</sequence>
<reference evidence="3 4" key="1">
    <citation type="journal article" date="2019" name="Nat. Ecol. Evol.">
        <title>Megaphylogeny resolves global patterns of mushroom evolution.</title>
        <authorList>
            <person name="Varga T."/>
            <person name="Krizsan K."/>
            <person name="Foldi C."/>
            <person name="Dima B."/>
            <person name="Sanchez-Garcia M."/>
            <person name="Sanchez-Ramirez S."/>
            <person name="Szollosi G.J."/>
            <person name="Szarkandi J.G."/>
            <person name="Papp V."/>
            <person name="Albert L."/>
            <person name="Andreopoulos W."/>
            <person name="Angelini C."/>
            <person name="Antonin V."/>
            <person name="Barry K.W."/>
            <person name="Bougher N.L."/>
            <person name="Buchanan P."/>
            <person name="Buyck B."/>
            <person name="Bense V."/>
            <person name="Catcheside P."/>
            <person name="Chovatia M."/>
            <person name="Cooper J."/>
            <person name="Damon W."/>
            <person name="Desjardin D."/>
            <person name="Finy P."/>
            <person name="Geml J."/>
            <person name="Haridas S."/>
            <person name="Hughes K."/>
            <person name="Justo A."/>
            <person name="Karasinski D."/>
            <person name="Kautmanova I."/>
            <person name="Kiss B."/>
            <person name="Kocsube S."/>
            <person name="Kotiranta H."/>
            <person name="LaButti K.M."/>
            <person name="Lechner B.E."/>
            <person name="Liimatainen K."/>
            <person name="Lipzen A."/>
            <person name="Lukacs Z."/>
            <person name="Mihaltcheva S."/>
            <person name="Morgado L.N."/>
            <person name="Niskanen T."/>
            <person name="Noordeloos M.E."/>
            <person name="Ohm R.A."/>
            <person name="Ortiz-Santana B."/>
            <person name="Ovrebo C."/>
            <person name="Racz N."/>
            <person name="Riley R."/>
            <person name="Savchenko A."/>
            <person name="Shiryaev A."/>
            <person name="Soop K."/>
            <person name="Spirin V."/>
            <person name="Szebenyi C."/>
            <person name="Tomsovsky M."/>
            <person name="Tulloss R.E."/>
            <person name="Uehling J."/>
            <person name="Grigoriev I.V."/>
            <person name="Vagvolgyi C."/>
            <person name="Papp T."/>
            <person name="Martin F.M."/>
            <person name="Miettinen O."/>
            <person name="Hibbett D.S."/>
            <person name="Nagy L.G."/>
        </authorList>
    </citation>
    <scope>NUCLEOTIDE SEQUENCE [LARGE SCALE GENOMIC DNA]</scope>
    <source>
        <strain evidence="3 4">CBS 309.79</strain>
    </source>
</reference>
<protein>
    <submittedName>
        <fullName evidence="3">Uncharacterized protein</fullName>
    </submittedName>
</protein>
<evidence type="ECO:0000313" key="3">
    <source>
        <dbReference type="EMBL" id="TFL04489.1"/>
    </source>
</evidence>
<keyword evidence="2" id="KW-0472">Membrane</keyword>
<feature type="compositionally biased region" description="Polar residues" evidence="1">
    <location>
        <begin position="221"/>
        <end position="235"/>
    </location>
</feature>
<name>A0A5C3QVU3_9AGAR</name>
<organism evidence="3 4">
    <name type="scientific">Pterulicium gracile</name>
    <dbReference type="NCBI Taxonomy" id="1884261"/>
    <lineage>
        <taxon>Eukaryota</taxon>
        <taxon>Fungi</taxon>
        <taxon>Dikarya</taxon>
        <taxon>Basidiomycota</taxon>
        <taxon>Agaricomycotina</taxon>
        <taxon>Agaricomycetes</taxon>
        <taxon>Agaricomycetidae</taxon>
        <taxon>Agaricales</taxon>
        <taxon>Pleurotineae</taxon>
        <taxon>Pterulaceae</taxon>
        <taxon>Pterulicium</taxon>
    </lineage>
</organism>
<evidence type="ECO:0000256" key="1">
    <source>
        <dbReference type="SAM" id="MobiDB-lite"/>
    </source>
</evidence>
<evidence type="ECO:0000256" key="2">
    <source>
        <dbReference type="SAM" id="Phobius"/>
    </source>
</evidence>
<gene>
    <name evidence="3" type="ORF">BDV98DRAFT_562314</name>
</gene>